<evidence type="ECO:0000313" key="15">
    <source>
        <dbReference type="Proteomes" id="UP001444071"/>
    </source>
</evidence>
<dbReference type="Gene3D" id="1.20.120.350">
    <property type="entry name" value="Voltage-gated potassium channels. Chain C"/>
    <property type="match status" value="1"/>
</dbReference>
<protein>
    <submittedName>
        <fullName evidence="14">Voltage-dependent T-type calcium channel subunit alpha-1H</fullName>
    </submittedName>
</protein>
<dbReference type="Proteomes" id="UP001444071">
    <property type="component" value="Unassembled WGS sequence"/>
</dbReference>
<dbReference type="Pfam" id="PF00520">
    <property type="entry name" value="Ion_trans"/>
    <property type="match status" value="1"/>
</dbReference>
<organism evidence="14 15">
    <name type="scientific">Xenotaenia resolanae</name>
    <dbReference type="NCBI Taxonomy" id="208358"/>
    <lineage>
        <taxon>Eukaryota</taxon>
        <taxon>Metazoa</taxon>
        <taxon>Chordata</taxon>
        <taxon>Craniata</taxon>
        <taxon>Vertebrata</taxon>
        <taxon>Euteleostomi</taxon>
        <taxon>Actinopterygii</taxon>
        <taxon>Neopterygii</taxon>
        <taxon>Teleostei</taxon>
        <taxon>Neoteleostei</taxon>
        <taxon>Acanthomorphata</taxon>
        <taxon>Ovalentaria</taxon>
        <taxon>Atherinomorphae</taxon>
        <taxon>Cyprinodontiformes</taxon>
        <taxon>Goodeidae</taxon>
        <taxon>Xenotaenia</taxon>
    </lineage>
</organism>
<dbReference type="Gene3D" id="1.10.287.70">
    <property type="match status" value="1"/>
</dbReference>
<comment type="caution">
    <text evidence="14">The sequence shown here is derived from an EMBL/GenBank/DDBJ whole genome shotgun (WGS) entry which is preliminary data.</text>
</comment>
<evidence type="ECO:0000256" key="12">
    <source>
        <dbReference type="SAM" id="Phobius"/>
    </source>
</evidence>
<dbReference type="PANTHER" id="PTHR45628">
    <property type="entry name" value="VOLTAGE-DEPENDENT CALCIUM CHANNEL TYPE A SUBUNIT ALPHA-1"/>
    <property type="match status" value="1"/>
</dbReference>
<sequence length="268" mass="30198">ALDDGIFAFFAGEMVVKMVALGVIGQKGYLGDTWNRLDFFIVLVGMLEYSLDGHNVSLSAIRTVRVLRPLRAINRVPSMRILVTLLLDTLPMLGNVLALCFFVFFIFGIVGVQLWAGLLRNRCFMGEDVTILWTTFFHPAIISVLISQTVSVCALIRRYNITFLNSYYRPDGTDDHPFICSMERDNGMLRCSDVPRRRVARTYCSLGAEEAHSETGVKADGPVTCVNWYQYYNECRAGEINPHKGAINFDNIGYAWIAIFQVKSLQNV</sequence>
<keyword evidence="11" id="KW-0407">Ion channel</keyword>
<evidence type="ECO:0000256" key="1">
    <source>
        <dbReference type="ARBA" id="ARBA00004141"/>
    </source>
</evidence>
<keyword evidence="7" id="KW-0851">Voltage-gated channel</keyword>
<gene>
    <name evidence="14" type="primary">CACNA1H_1</name>
    <name evidence="14" type="ORF">XENORESO_000296</name>
</gene>
<feature type="transmembrane region" description="Helical" evidence="12">
    <location>
        <begin position="6"/>
        <end position="24"/>
    </location>
</feature>
<evidence type="ECO:0000256" key="6">
    <source>
        <dbReference type="ARBA" id="ARBA00022837"/>
    </source>
</evidence>
<evidence type="ECO:0000256" key="5">
    <source>
        <dbReference type="ARBA" id="ARBA00022692"/>
    </source>
</evidence>
<dbReference type="EMBL" id="JAHRIM010081120">
    <property type="protein sequence ID" value="MEQ2275216.1"/>
    <property type="molecule type" value="Genomic_DNA"/>
</dbReference>
<keyword evidence="4" id="KW-0107">Calcium channel</keyword>
<dbReference type="InterPro" id="IPR027359">
    <property type="entry name" value="Volt_channel_dom_sf"/>
</dbReference>
<evidence type="ECO:0000256" key="11">
    <source>
        <dbReference type="ARBA" id="ARBA00023303"/>
    </source>
</evidence>
<comment type="subcellular location">
    <subcellularLocation>
        <location evidence="1">Membrane</location>
        <topology evidence="1">Multi-pass membrane protein</topology>
    </subcellularLocation>
</comment>
<keyword evidence="5 12" id="KW-0812">Transmembrane</keyword>
<keyword evidence="3" id="KW-0109">Calcium transport</keyword>
<keyword evidence="8 12" id="KW-1133">Transmembrane helix</keyword>
<name>A0ABV0X004_9TELE</name>
<evidence type="ECO:0000256" key="3">
    <source>
        <dbReference type="ARBA" id="ARBA00022568"/>
    </source>
</evidence>
<evidence type="ECO:0000256" key="8">
    <source>
        <dbReference type="ARBA" id="ARBA00022989"/>
    </source>
</evidence>
<dbReference type="InterPro" id="IPR005821">
    <property type="entry name" value="Ion_trans_dom"/>
</dbReference>
<feature type="transmembrane region" description="Helical" evidence="12">
    <location>
        <begin position="96"/>
        <end position="116"/>
    </location>
</feature>
<evidence type="ECO:0000256" key="9">
    <source>
        <dbReference type="ARBA" id="ARBA00023065"/>
    </source>
</evidence>
<proteinExistence type="predicted"/>
<dbReference type="SUPFAM" id="SSF81324">
    <property type="entry name" value="Voltage-gated potassium channels"/>
    <property type="match status" value="1"/>
</dbReference>
<feature type="domain" description="Ion transport" evidence="13">
    <location>
        <begin position="8"/>
        <end position="263"/>
    </location>
</feature>
<feature type="non-terminal residue" evidence="14">
    <location>
        <position position="1"/>
    </location>
</feature>
<accession>A0ABV0X004</accession>
<keyword evidence="2" id="KW-0813">Transport</keyword>
<evidence type="ECO:0000256" key="4">
    <source>
        <dbReference type="ARBA" id="ARBA00022673"/>
    </source>
</evidence>
<keyword evidence="15" id="KW-1185">Reference proteome</keyword>
<evidence type="ECO:0000313" key="14">
    <source>
        <dbReference type="EMBL" id="MEQ2275216.1"/>
    </source>
</evidence>
<feature type="transmembrane region" description="Helical" evidence="12">
    <location>
        <begin position="136"/>
        <end position="156"/>
    </location>
</feature>
<dbReference type="InterPro" id="IPR050599">
    <property type="entry name" value="VDCC_alpha-1_subunit"/>
</dbReference>
<dbReference type="PANTHER" id="PTHR45628:SF37">
    <property type="entry name" value="VOLTAGE-DEPENDENT T-TYPE CALCIUM CHANNEL SUBUNIT ALPHA-1H"/>
    <property type="match status" value="1"/>
</dbReference>
<evidence type="ECO:0000259" key="13">
    <source>
        <dbReference type="Pfam" id="PF00520"/>
    </source>
</evidence>
<evidence type="ECO:0000256" key="7">
    <source>
        <dbReference type="ARBA" id="ARBA00022882"/>
    </source>
</evidence>
<keyword evidence="6" id="KW-0106">Calcium</keyword>
<reference evidence="14 15" key="1">
    <citation type="submission" date="2021-06" db="EMBL/GenBank/DDBJ databases">
        <authorList>
            <person name="Palmer J.M."/>
        </authorList>
    </citation>
    <scope>NUCLEOTIDE SEQUENCE [LARGE SCALE GENOMIC DNA]</scope>
    <source>
        <strain evidence="14 15">XR_2019</strain>
        <tissue evidence="14">Muscle</tissue>
    </source>
</reference>
<evidence type="ECO:0000256" key="2">
    <source>
        <dbReference type="ARBA" id="ARBA00022448"/>
    </source>
</evidence>
<keyword evidence="10 12" id="KW-0472">Membrane</keyword>
<evidence type="ECO:0000256" key="10">
    <source>
        <dbReference type="ARBA" id="ARBA00023136"/>
    </source>
</evidence>
<keyword evidence="9" id="KW-0406">Ion transport</keyword>